<dbReference type="EMBL" id="MH910041">
    <property type="protein sequence ID" value="AYR01579.1"/>
    <property type="molecule type" value="Genomic_DNA"/>
</dbReference>
<evidence type="ECO:0000313" key="1">
    <source>
        <dbReference type="EMBL" id="AYR01579.1"/>
    </source>
</evidence>
<organism evidence="1 2">
    <name type="scientific">Arthrobacter phage Seahorse</name>
    <dbReference type="NCBI Taxonomy" id="2419611"/>
    <lineage>
        <taxon>Viruses</taxon>
        <taxon>Duplodnaviria</taxon>
        <taxon>Heunggongvirae</taxon>
        <taxon>Uroviricota</taxon>
        <taxon>Caudoviricetes</taxon>
        <taxon>Seamegvirus</taxon>
        <taxon>Seamegvirus seahorse</taxon>
    </lineage>
</organism>
<evidence type="ECO:0000313" key="2">
    <source>
        <dbReference type="Proteomes" id="UP000272407"/>
    </source>
</evidence>
<protein>
    <submittedName>
        <fullName evidence="1">Uncharacterized protein</fullName>
    </submittedName>
</protein>
<dbReference type="RefSeq" id="YP_010656265.1">
    <property type="nucleotide sequence ID" value="NC_070836.1"/>
</dbReference>
<reference evidence="1 2" key="1">
    <citation type="submission" date="2018-09" db="EMBL/GenBank/DDBJ databases">
        <authorList>
            <person name="Rimple P.A."/>
            <person name="Stoner T.H."/>
            <person name="Garlena R.A."/>
            <person name="Russell D.A."/>
            <person name="Pope W.H."/>
            <person name="Jacobs-Sera D."/>
            <person name="Hatfull G.F."/>
        </authorList>
    </citation>
    <scope>NUCLEOTIDE SEQUENCE [LARGE SCALE GENOMIC DNA]</scope>
</reference>
<sequence>MKTTIYLDVDGVLNAVSKRTPSLKISGWENWRTKRVNGWPILFSPDMVAALNELAERPDVTFKWLTTWTDDAAKVLSPAIGIDGQNWAALHGDQHAWGGKRGWWKLDAIRDDAQPADGQRYVWIDDDISAERQAIEWVQGRPDVIAISPSTVQGLTRDDLEQVKAFIAADSDAAA</sequence>
<gene>
    <name evidence="1" type="primary">79</name>
    <name evidence="1" type="ORF">PBI_SEAHORSE_79</name>
</gene>
<name>A0A3G3M506_9CAUD</name>
<dbReference type="GeneID" id="77932144"/>
<dbReference type="Proteomes" id="UP000272407">
    <property type="component" value="Segment"/>
</dbReference>
<accession>A0A3G3M506</accession>
<proteinExistence type="predicted"/>
<keyword evidence="2" id="KW-1185">Reference proteome</keyword>
<dbReference type="KEGG" id="vg:77932144"/>
<dbReference type="Pfam" id="PF18143">
    <property type="entry name" value="HAD_SAK_2"/>
    <property type="match status" value="1"/>
</dbReference>